<dbReference type="EMBL" id="MGEF01000055">
    <property type="protein sequence ID" value="OGL77624.1"/>
    <property type="molecule type" value="Genomic_DNA"/>
</dbReference>
<organism evidence="1 2">
    <name type="scientific">Candidatus Uhrbacteria bacterium RIFCSPHIGHO2_12_FULL_54_23</name>
    <dbReference type="NCBI Taxonomy" id="1802397"/>
    <lineage>
        <taxon>Bacteria</taxon>
        <taxon>Candidatus Uhriibacteriota</taxon>
    </lineage>
</organism>
<gene>
    <name evidence="1" type="ORF">A3J43_03445</name>
</gene>
<proteinExistence type="predicted"/>
<protein>
    <recommendedName>
        <fullName evidence="3">Type II toxin-antitoxin system RelE/ParE family toxin</fullName>
    </recommendedName>
</protein>
<evidence type="ECO:0000313" key="2">
    <source>
        <dbReference type="Proteomes" id="UP000176604"/>
    </source>
</evidence>
<accession>A0A1F7UIR4</accession>
<name>A0A1F7UIR4_9BACT</name>
<comment type="caution">
    <text evidence="1">The sequence shown here is derived from an EMBL/GenBank/DDBJ whole genome shotgun (WGS) entry which is preliminary data.</text>
</comment>
<dbReference type="AlphaFoldDB" id="A0A1F7UIR4"/>
<sequence>MAAKPLLFSEQALVDLQRFVRYYEEAFFELYRDSGVWNEELIIQNYRESARALYLTILHEIEKRLAQWKVLGRKTTTQQKELCFYVGDRLVIVRYIDNRRRRVRVVASIAIDRKPIIF</sequence>
<dbReference type="Proteomes" id="UP000176604">
    <property type="component" value="Unassembled WGS sequence"/>
</dbReference>
<dbReference type="STRING" id="1802397.A3J43_03445"/>
<evidence type="ECO:0008006" key="3">
    <source>
        <dbReference type="Google" id="ProtNLM"/>
    </source>
</evidence>
<reference evidence="1 2" key="1">
    <citation type="journal article" date="2016" name="Nat. Commun.">
        <title>Thousands of microbial genomes shed light on interconnected biogeochemical processes in an aquifer system.</title>
        <authorList>
            <person name="Anantharaman K."/>
            <person name="Brown C.T."/>
            <person name="Hug L.A."/>
            <person name="Sharon I."/>
            <person name="Castelle C.J."/>
            <person name="Probst A.J."/>
            <person name="Thomas B.C."/>
            <person name="Singh A."/>
            <person name="Wilkins M.J."/>
            <person name="Karaoz U."/>
            <person name="Brodie E.L."/>
            <person name="Williams K.H."/>
            <person name="Hubbard S.S."/>
            <person name="Banfield J.F."/>
        </authorList>
    </citation>
    <scope>NUCLEOTIDE SEQUENCE [LARGE SCALE GENOMIC DNA]</scope>
</reference>
<evidence type="ECO:0000313" key="1">
    <source>
        <dbReference type="EMBL" id="OGL77624.1"/>
    </source>
</evidence>